<dbReference type="OrthoDB" id="674604at2759"/>
<sequence>MRLINVDKMVLEEFFGVTIPPYAILSHCWGQGEVTFQDIGGGPNWRLKPGFTKIDHACCQAKLDGHKYVWVDTCCIDKTSSAELSEAINSMFSWYADAIVCYVYMQDVDVLERPSADETCNQFQVSRWFSRGWTLQELVAPQEIEFYDKNWNMIGTKSKLFKILSRITKIPELILQYRSHLQSVGVAQRMSWAARRQTTRVEDIAYCLLGLFGVHMPLLYGEGGKAFIRLQEEILRVSDDQSLFAWDSAKDSPNFGVLARSPAAFQFAGDIVPIPSMSDIHLFSMTNKGLSIRLPLLARGSEVIGLLDCRLKGDFSSIVGIPLLQ</sequence>
<proteinExistence type="predicted"/>
<feature type="non-terminal residue" evidence="3">
    <location>
        <position position="325"/>
    </location>
</feature>
<dbReference type="PANTHER" id="PTHR10622">
    <property type="entry name" value="HET DOMAIN-CONTAINING PROTEIN"/>
    <property type="match status" value="1"/>
</dbReference>
<dbReference type="GeneID" id="28818245"/>
<accession>A0A194XR26</accession>
<dbReference type="InParanoid" id="A0A194XR26"/>
<dbReference type="KEGG" id="psco:LY89DRAFT_564643"/>
<evidence type="ECO:0000259" key="1">
    <source>
        <dbReference type="Pfam" id="PF06985"/>
    </source>
</evidence>
<dbReference type="RefSeq" id="XP_018076537.1">
    <property type="nucleotide sequence ID" value="XM_018208519.1"/>
</dbReference>
<evidence type="ECO:0000313" key="4">
    <source>
        <dbReference type="Proteomes" id="UP000070700"/>
    </source>
</evidence>
<dbReference type="InterPro" id="IPR010730">
    <property type="entry name" value="HET"/>
</dbReference>
<dbReference type="AlphaFoldDB" id="A0A194XR26"/>
<dbReference type="Pfam" id="PF06985">
    <property type="entry name" value="HET"/>
    <property type="match status" value="1"/>
</dbReference>
<keyword evidence="4" id="KW-1185">Reference proteome</keyword>
<reference evidence="3 4" key="1">
    <citation type="submission" date="2015-10" db="EMBL/GenBank/DDBJ databases">
        <title>Full genome of DAOMC 229536 Phialocephala scopiformis, a fungal endophyte of spruce producing the potent anti-insectan compound rugulosin.</title>
        <authorList>
            <consortium name="DOE Joint Genome Institute"/>
            <person name="Walker A.K."/>
            <person name="Frasz S.L."/>
            <person name="Seifert K.A."/>
            <person name="Miller J.D."/>
            <person name="Mondo S.J."/>
            <person name="Labutti K."/>
            <person name="Lipzen A."/>
            <person name="Dockter R."/>
            <person name="Kennedy M."/>
            <person name="Grigoriev I.V."/>
            <person name="Spatafora J.W."/>
        </authorList>
    </citation>
    <scope>NUCLEOTIDE SEQUENCE [LARGE SCALE GENOMIC DNA]</scope>
    <source>
        <strain evidence="3 4">CBS 120377</strain>
    </source>
</reference>
<evidence type="ECO:0000259" key="2">
    <source>
        <dbReference type="Pfam" id="PF26640"/>
    </source>
</evidence>
<name>A0A194XR26_MOLSC</name>
<dbReference type="Proteomes" id="UP000070700">
    <property type="component" value="Unassembled WGS sequence"/>
</dbReference>
<organism evidence="3 4">
    <name type="scientific">Mollisia scopiformis</name>
    <name type="common">Conifer needle endophyte fungus</name>
    <name type="synonym">Phialocephala scopiformis</name>
    <dbReference type="NCBI Taxonomy" id="149040"/>
    <lineage>
        <taxon>Eukaryota</taxon>
        <taxon>Fungi</taxon>
        <taxon>Dikarya</taxon>
        <taxon>Ascomycota</taxon>
        <taxon>Pezizomycotina</taxon>
        <taxon>Leotiomycetes</taxon>
        <taxon>Helotiales</taxon>
        <taxon>Mollisiaceae</taxon>
        <taxon>Mollisia</taxon>
    </lineage>
</organism>
<dbReference type="PANTHER" id="PTHR10622:SF10">
    <property type="entry name" value="HET DOMAIN-CONTAINING PROTEIN"/>
    <property type="match status" value="1"/>
</dbReference>
<feature type="domain" description="DUF8212" evidence="2">
    <location>
        <begin position="225"/>
        <end position="254"/>
    </location>
</feature>
<gene>
    <name evidence="3" type="ORF">LY89DRAFT_564643</name>
</gene>
<dbReference type="InterPro" id="IPR058525">
    <property type="entry name" value="DUF8212"/>
</dbReference>
<evidence type="ECO:0000313" key="3">
    <source>
        <dbReference type="EMBL" id="KUJ22182.1"/>
    </source>
</evidence>
<protein>
    <submittedName>
        <fullName evidence="3">HET-domain-containing protein</fullName>
    </submittedName>
</protein>
<dbReference type="Pfam" id="PF26640">
    <property type="entry name" value="DUF8212"/>
    <property type="match status" value="1"/>
</dbReference>
<dbReference type="EMBL" id="KQ947407">
    <property type="protein sequence ID" value="KUJ22182.1"/>
    <property type="molecule type" value="Genomic_DNA"/>
</dbReference>
<feature type="domain" description="Heterokaryon incompatibility" evidence="1">
    <location>
        <begin position="22"/>
        <end position="110"/>
    </location>
</feature>